<dbReference type="STRING" id="1802362.A2806_03265"/>
<accession>A0A1G2PH68</accession>
<dbReference type="Proteomes" id="UP000177629">
    <property type="component" value="Unassembled WGS sequence"/>
</dbReference>
<comment type="caution">
    <text evidence="1">The sequence shown here is derived from an EMBL/GenBank/DDBJ whole genome shotgun (WGS) entry which is preliminary data.</text>
</comment>
<gene>
    <name evidence="1" type="ORF">A2806_03265</name>
</gene>
<name>A0A1G2PH68_9BACT</name>
<dbReference type="EMBL" id="MHSS01000015">
    <property type="protein sequence ID" value="OHA47613.1"/>
    <property type="molecule type" value="Genomic_DNA"/>
</dbReference>
<protein>
    <submittedName>
        <fullName evidence="1">Uncharacterized protein</fullName>
    </submittedName>
</protein>
<evidence type="ECO:0000313" key="1">
    <source>
        <dbReference type="EMBL" id="OHA47613.1"/>
    </source>
</evidence>
<proteinExistence type="predicted"/>
<sequence length="77" mass="8667">MPYHIEDGVIRVVFKRGITQAEALNTISRLGCEAKDFTSYVSMNVIVHVPQGKEADFAERFLREPNVAIAATIHKEH</sequence>
<evidence type="ECO:0000313" key="2">
    <source>
        <dbReference type="Proteomes" id="UP000177629"/>
    </source>
</evidence>
<dbReference type="AlphaFoldDB" id="A0A1G2PH68"/>
<organism evidence="1 2">
    <name type="scientific">Candidatus Terrybacteria bacterium RIFCSPHIGHO2_01_FULL_48_17</name>
    <dbReference type="NCBI Taxonomy" id="1802362"/>
    <lineage>
        <taxon>Bacteria</taxon>
        <taxon>Candidatus Terryibacteriota</taxon>
    </lineage>
</organism>
<reference evidence="1 2" key="1">
    <citation type="journal article" date="2016" name="Nat. Commun.">
        <title>Thousands of microbial genomes shed light on interconnected biogeochemical processes in an aquifer system.</title>
        <authorList>
            <person name="Anantharaman K."/>
            <person name="Brown C.T."/>
            <person name="Hug L.A."/>
            <person name="Sharon I."/>
            <person name="Castelle C.J."/>
            <person name="Probst A.J."/>
            <person name="Thomas B.C."/>
            <person name="Singh A."/>
            <person name="Wilkins M.J."/>
            <person name="Karaoz U."/>
            <person name="Brodie E.L."/>
            <person name="Williams K.H."/>
            <person name="Hubbard S.S."/>
            <person name="Banfield J.F."/>
        </authorList>
    </citation>
    <scope>NUCLEOTIDE SEQUENCE [LARGE SCALE GENOMIC DNA]</scope>
</reference>